<name>A0A1W0XFD0_HYPEX</name>
<reference evidence="2" key="1">
    <citation type="submission" date="2017-01" db="EMBL/GenBank/DDBJ databases">
        <title>Comparative genomics of anhydrobiosis in the tardigrade Hypsibius dujardini.</title>
        <authorList>
            <person name="Yoshida Y."/>
            <person name="Koutsovoulos G."/>
            <person name="Laetsch D."/>
            <person name="Stevens L."/>
            <person name="Kumar S."/>
            <person name="Horikawa D."/>
            <person name="Ishino K."/>
            <person name="Komine S."/>
            <person name="Tomita M."/>
            <person name="Blaxter M."/>
            <person name="Arakawa K."/>
        </authorList>
    </citation>
    <scope>NUCLEOTIDE SEQUENCE [LARGE SCALE GENOMIC DNA]</scope>
    <source>
        <strain evidence="2">Z151</strain>
    </source>
</reference>
<dbReference type="AlphaFoldDB" id="A0A1W0XFD0"/>
<dbReference type="Proteomes" id="UP000192578">
    <property type="component" value="Unassembled WGS sequence"/>
</dbReference>
<evidence type="ECO:0000313" key="2">
    <source>
        <dbReference type="Proteomes" id="UP000192578"/>
    </source>
</evidence>
<organism evidence="1 2">
    <name type="scientific">Hypsibius exemplaris</name>
    <name type="common">Freshwater tardigrade</name>
    <dbReference type="NCBI Taxonomy" id="2072580"/>
    <lineage>
        <taxon>Eukaryota</taxon>
        <taxon>Metazoa</taxon>
        <taxon>Ecdysozoa</taxon>
        <taxon>Tardigrada</taxon>
        <taxon>Eutardigrada</taxon>
        <taxon>Parachela</taxon>
        <taxon>Hypsibioidea</taxon>
        <taxon>Hypsibiidae</taxon>
        <taxon>Hypsibius</taxon>
    </lineage>
</organism>
<gene>
    <name evidence="1" type="ORF">BV898_00248</name>
</gene>
<dbReference type="EMBL" id="MTYJ01000001">
    <property type="protein sequence ID" value="OQV26125.1"/>
    <property type="molecule type" value="Genomic_DNA"/>
</dbReference>
<keyword evidence="2" id="KW-1185">Reference proteome</keyword>
<accession>A0A1W0XFD0</accession>
<sequence>MVSILNNGILGMERFLRDKFSRDKNNDTALENQYKEAPLPVRIFFFPLTAAIKIFQKLVQWSFLVPYMLWHRLVDDSHQDGFIIKGGVPVFAGTGENGGVSISGNGNGATHNSAGNGNGGQNGFGYQRIWIVRKLDLLLQSETFTNFQVTVGPKLWSVLEPVQNDLVPWILDIEFLKYVTPYILWKALIEWFGNEKQKLADSSYTNGITQILDGVVKQKDAIEGERDQLVEQVHTLKRQLSDIQFNKITNDFSIPSS</sequence>
<comment type="caution">
    <text evidence="1">The sequence shown here is derived from an EMBL/GenBank/DDBJ whole genome shotgun (WGS) entry which is preliminary data.</text>
</comment>
<protein>
    <submittedName>
        <fullName evidence="1">Uncharacterized protein</fullName>
    </submittedName>
</protein>
<evidence type="ECO:0000313" key="1">
    <source>
        <dbReference type="EMBL" id="OQV26125.1"/>
    </source>
</evidence>
<proteinExistence type="predicted"/>